<dbReference type="OrthoDB" id="194358at2759"/>
<name>A0A086TG08_HAPC1</name>
<gene>
    <name evidence="4" type="ORF">ACRE_009350</name>
</gene>
<dbReference type="PROSITE" id="PS50088">
    <property type="entry name" value="ANK_REPEAT"/>
    <property type="match status" value="1"/>
</dbReference>
<dbReference type="EMBL" id="JPKY01000004">
    <property type="protein sequence ID" value="KFH48290.1"/>
    <property type="molecule type" value="Genomic_DNA"/>
</dbReference>
<accession>A0A086TG08</accession>
<organism evidence="4 5">
    <name type="scientific">Hapsidospora chrysogenum (strain ATCC 11550 / CBS 779.69 / DSM 880 / IAM 14645 / JCM 23072 / IMI 49137)</name>
    <name type="common">Acremonium chrysogenum</name>
    <dbReference type="NCBI Taxonomy" id="857340"/>
    <lineage>
        <taxon>Eukaryota</taxon>
        <taxon>Fungi</taxon>
        <taxon>Dikarya</taxon>
        <taxon>Ascomycota</taxon>
        <taxon>Pezizomycotina</taxon>
        <taxon>Sordariomycetes</taxon>
        <taxon>Hypocreomycetidae</taxon>
        <taxon>Hypocreales</taxon>
        <taxon>Bionectriaceae</taxon>
        <taxon>Hapsidospora</taxon>
    </lineage>
</organism>
<proteinExistence type="predicted"/>
<dbReference type="CDD" id="cd09917">
    <property type="entry name" value="F-box_SF"/>
    <property type="match status" value="1"/>
</dbReference>
<comment type="caution">
    <text evidence="4">The sequence shown here is derived from an EMBL/GenBank/DDBJ whole genome shotgun (WGS) entry which is preliminary data.</text>
</comment>
<dbReference type="SUPFAM" id="SSF81383">
    <property type="entry name" value="F-box domain"/>
    <property type="match status" value="1"/>
</dbReference>
<evidence type="ECO:0000256" key="3">
    <source>
        <dbReference type="PROSITE-ProRule" id="PRU00023"/>
    </source>
</evidence>
<keyword evidence="2 3" id="KW-0040">ANK repeat</keyword>
<dbReference type="PANTHER" id="PTHR24123">
    <property type="entry name" value="ANKYRIN REPEAT-CONTAINING"/>
    <property type="match status" value="1"/>
</dbReference>
<evidence type="ECO:0000256" key="1">
    <source>
        <dbReference type="ARBA" id="ARBA00022737"/>
    </source>
</evidence>
<dbReference type="InterPro" id="IPR051165">
    <property type="entry name" value="Multifunctional_ANK_Repeat"/>
</dbReference>
<keyword evidence="1" id="KW-0677">Repeat</keyword>
<evidence type="ECO:0000256" key="2">
    <source>
        <dbReference type="ARBA" id="ARBA00023043"/>
    </source>
</evidence>
<dbReference type="SUPFAM" id="SSF48403">
    <property type="entry name" value="Ankyrin repeat"/>
    <property type="match status" value="1"/>
</dbReference>
<dbReference type="HOGENOM" id="CLU_408233_0_0_1"/>
<evidence type="ECO:0000313" key="5">
    <source>
        <dbReference type="Proteomes" id="UP000029964"/>
    </source>
</evidence>
<dbReference type="AlphaFoldDB" id="A0A086TG08"/>
<keyword evidence="5" id="KW-1185">Reference proteome</keyword>
<dbReference type="Gene3D" id="1.25.40.20">
    <property type="entry name" value="Ankyrin repeat-containing domain"/>
    <property type="match status" value="2"/>
</dbReference>
<dbReference type="InterPro" id="IPR036770">
    <property type="entry name" value="Ankyrin_rpt-contain_sf"/>
</dbReference>
<dbReference type="InterPro" id="IPR002110">
    <property type="entry name" value="Ankyrin_rpt"/>
</dbReference>
<dbReference type="Proteomes" id="UP000029964">
    <property type="component" value="Unassembled WGS sequence"/>
</dbReference>
<sequence>MASSLGGSISAPPKGRDMISIISTEVVLEICTYLPSRSLAKLSRTSRNLNPPANHVLYKRDAQREYPKGSKALKHAVTIGCTKPDRQEEAIAVYNRALSFGADVNGEIDDNNNRYMSAYGRALQRAMGRVISSIPTYVTALGVAVGHGDFTWTRKLLQGGASASKPSCSILGLLRFPGVPDTNPGCVFPGFQQPSQISMSADQWFPLYLAMLRASRELVALLVAHGAPAELVRPVDPVIDVNGHLCTLTVHHFCAANDTLGLSQNFIRRFSSTINTRTTMQELTPLRVALATENMPVFEALLEAKADVHRTSAVSYSTCLDYAIERSGLLTSMGKGPLCRRQIAKLLEAGAHVNTPNSLEDYTPLMQVMASAEWDLLYRDMKPIADLLLERGADVNFVNDRGETAVAILVKRIAEKGNEGSQSLEKFLEELVRKHNADLNLSNVNGRSILGYLLGRRHGHPLGSRPAARRGSTRLMKKVIGLGATVHDHEVRANFVDWVTDRQFRGIYDLAGQHKAQITQEESYEAFLMAMVKQDYHSLEFLLDYFDHPIRAPQLVWKALTEGVPKEMTDLLLRRLKFDANWTNAKHAAQGGFLHCVARLSKEGRFDLRRARILSEELVRRGASLLVEDPMCESAVDLFEKFWGGSQSQAAKRLLEFLQREKQRELDRARHKG</sequence>
<dbReference type="PANTHER" id="PTHR24123:SF33">
    <property type="entry name" value="PROTEIN HOS4"/>
    <property type="match status" value="1"/>
</dbReference>
<dbReference type="SMART" id="SM00248">
    <property type="entry name" value="ANK"/>
    <property type="match status" value="6"/>
</dbReference>
<protein>
    <submittedName>
        <fullName evidence="4">Uncharacterized protein</fullName>
    </submittedName>
</protein>
<reference evidence="5" key="1">
    <citation type="journal article" date="2014" name="Genome Announc.">
        <title>Genome sequence and annotation of Acremonium chrysogenum, producer of the beta-lactam antibiotic cephalosporin C.</title>
        <authorList>
            <person name="Terfehr D."/>
            <person name="Dahlmann T.A."/>
            <person name="Specht T."/>
            <person name="Zadra I."/>
            <person name="Kuernsteiner H."/>
            <person name="Kueck U."/>
        </authorList>
    </citation>
    <scope>NUCLEOTIDE SEQUENCE [LARGE SCALE GENOMIC DNA]</scope>
    <source>
        <strain evidence="5">ATCC 11550 / CBS 779.69 / DSM 880 / IAM 14645 / JCM 23072 / IMI 49137</strain>
    </source>
</reference>
<feature type="repeat" description="ANK" evidence="3">
    <location>
        <begin position="360"/>
        <end position="400"/>
    </location>
</feature>
<evidence type="ECO:0000313" key="4">
    <source>
        <dbReference type="EMBL" id="KFH48290.1"/>
    </source>
</evidence>
<dbReference type="InterPro" id="IPR036047">
    <property type="entry name" value="F-box-like_dom_sf"/>
</dbReference>